<dbReference type="PANTHER" id="PTHR11360">
    <property type="entry name" value="MONOCARBOXYLATE TRANSPORTER"/>
    <property type="match status" value="1"/>
</dbReference>
<evidence type="ECO:0000259" key="4">
    <source>
        <dbReference type="PROSITE" id="PS50850"/>
    </source>
</evidence>
<dbReference type="AlphaFoldDB" id="A0A8H7THA9"/>
<dbReference type="Proteomes" id="UP000664132">
    <property type="component" value="Unassembled WGS sequence"/>
</dbReference>
<feature type="transmembrane region" description="Helical" evidence="3">
    <location>
        <begin position="239"/>
        <end position="262"/>
    </location>
</feature>
<dbReference type="InterPro" id="IPR011701">
    <property type="entry name" value="MFS"/>
</dbReference>
<keyword evidence="3" id="KW-0812">Transmembrane</keyword>
<comment type="caution">
    <text evidence="5">The sequence shown here is derived from an EMBL/GenBank/DDBJ whole genome shotgun (WGS) entry which is preliminary data.</text>
</comment>
<sequence length="432" mass="46428">MTAEKIPQNITANEPAPTLLAPPPDVEVDVCPDGGFGWVQVGVGFTINAFTWGQTASYSIYLAHYLSHNMFSTATSVDYAFIGGIQFAVSLLIAPLVTIITRKLSTQPPMLIGILLQTIGFICASYATQIWHLYLTQGLLLGLGLGFIFVPSTPVISQWFSQKRSLALGISSAGSGVGGLIFSFGIQAIIDNISLPWAFRITAIVSGVMNLLAVALIRNRNSAVKPPQLGLDTKLLVRYDVLLLLGWGFLSMLGYITLLYSLPDFSASIGLSRTQAAAISAYLNLGTAIGRPMAGFVSDKLGRIEVAGVLTCFCGITCFAIWIPATNYGVTIFFAIVSGAVVGVFWMTVSPIAAEVAGLPQVPSLLSIMWLTIFLPILFAEVIALKLRRPGASNEYLYPQIFAGLASVLASACLLELWRYRRGGLFKRKAQD</sequence>
<dbReference type="InterPro" id="IPR036259">
    <property type="entry name" value="MFS_trans_sf"/>
</dbReference>
<proteinExistence type="inferred from homology"/>
<protein>
    <recommendedName>
        <fullName evidence="4">Major facilitator superfamily (MFS) profile domain-containing protein</fullName>
    </recommendedName>
</protein>
<feature type="domain" description="Major facilitator superfamily (MFS) profile" evidence="4">
    <location>
        <begin position="240"/>
        <end position="432"/>
    </location>
</feature>
<dbReference type="InterPro" id="IPR020846">
    <property type="entry name" value="MFS_dom"/>
</dbReference>
<evidence type="ECO:0000256" key="3">
    <source>
        <dbReference type="SAM" id="Phobius"/>
    </source>
</evidence>
<feature type="transmembrane region" description="Helical" evidence="3">
    <location>
        <begin position="79"/>
        <end position="98"/>
    </location>
</feature>
<comment type="similarity">
    <text evidence="2">Belongs to the major facilitator superfamily. Monocarboxylate porter (TC 2.A.1.13) family.</text>
</comment>
<feature type="transmembrane region" description="Helical" evidence="3">
    <location>
        <begin position="196"/>
        <end position="218"/>
    </location>
</feature>
<reference evidence="5" key="1">
    <citation type="submission" date="2021-02" db="EMBL/GenBank/DDBJ databases">
        <title>Genome sequence Cadophora malorum strain M34.</title>
        <authorList>
            <person name="Stefanovic E."/>
            <person name="Vu D."/>
            <person name="Scully C."/>
            <person name="Dijksterhuis J."/>
            <person name="Roader J."/>
            <person name="Houbraken J."/>
        </authorList>
    </citation>
    <scope>NUCLEOTIDE SEQUENCE</scope>
    <source>
        <strain evidence="5">M34</strain>
    </source>
</reference>
<name>A0A8H7THA9_9HELO</name>
<dbReference type="GO" id="GO:0022857">
    <property type="term" value="F:transmembrane transporter activity"/>
    <property type="evidence" value="ECO:0007669"/>
    <property type="project" value="InterPro"/>
</dbReference>
<feature type="transmembrane region" description="Helical" evidence="3">
    <location>
        <begin position="134"/>
        <end position="156"/>
    </location>
</feature>
<dbReference type="PROSITE" id="PS50850">
    <property type="entry name" value="MFS"/>
    <property type="match status" value="1"/>
</dbReference>
<feature type="transmembrane region" description="Helical" evidence="3">
    <location>
        <begin position="365"/>
        <end position="385"/>
    </location>
</feature>
<feature type="transmembrane region" description="Helical" evidence="3">
    <location>
        <begin position="168"/>
        <end position="190"/>
    </location>
</feature>
<comment type="subcellular location">
    <subcellularLocation>
        <location evidence="1">Membrane</location>
        <topology evidence="1">Multi-pass membrane protein</topology>
    </subcellularLocation>
</comment>
<keyword evidence="3" id="KW-1133">Transmembrane helix</keyword>
<dbReference type="PANTHER" id="PTHR11360:SF315">
    <property type="entry name" value="TRANSPORTER MCH2-RELATED"/>
    <property type="match status" value="1"/>
</dbReference>
<dbReference type="OrthoDB" id="2213137at2759"/>
<feature type="transmembrane region" description="Helical" evidence="3">
    <location>
        <begin position="331"/>
        <end position="353"/>
    </location>
</feature>
<accession>A0A8H7THA9</accession>
<evidence type="ECO:0000256" key="2">
    <source>
        <dbReference type="ARBA" id="ARBA00006727"/>
    </source>
</evidence>
<feature type="transmembrane region" description="Helical" evidence="3">
    <location>
        <begin position="110"/>
        <end position="128"/>
    </location>
</feature>
<dbReference type="Gene3D" id="1.20.1250.20">
    <property type="entry name" value="MFS general substrate transporter like domains"/>
    <property type="match status" value="2"/>
</dbReference>
<keyword evidence="3" id="KW-0472">Membrane</keyword>
<evidence type="ECO:0000256" key="1">
    <source>
        <dbReference type="ARBA" id="ARBA00004141"/>
    </source>
</evidence>
<dbReference type="InterPro" id="IPR050327">
    <property type="entry name" value="Proton-linked_MCT"/>
</dbReference>
<feature type="transmembrane region" description="Helical" evidence="3">
    <location>
        <begin position="306"/>
        <end position="325"/>
    </location>
</feature>
<organism evidence="5 6">
    <name type="scientific">Cadophora malorum</name>
    <dbReference type="NCBI Taxonomy" id="108018"/>
    <lineage>
        <taxon>Eukaryota</taxon>
        <taxon>Fungi</taxon>
        <taxon>Dikarya</taxon>
        <taxon>Ascomycota</taxon>
        <taxon>Pezizomycotina</taxon>
        <taxon>Leotiomycetes</taxon>
        <taxon>Helotiales</taxon>
        <taxon>Ploettnerulaceae</taxon>
        <taxon>Cadophora</taxon>
    </lineage>
</organism>
<gene>
    <name evidence="5" type="ORF">IFR04_007746</name>
</gene>
<dbReference type="SUPFAM" id="SSF103473">
    <property type="entry name" value="MFS general substrate transporter"/>
    <property type="match status" value="1"/>
</dbReference>
<dbReference type="GO" id="GO:0016020">
    <property type="term" value="C:membrane"/>
    <property type="evidence" value="ECO:0007669"/>
    <property type="project" value="UniProtKB-SubCell"/>
</dbReference>
<dbReference type="Pfam" id="PF07690">
    <property type="entry name" value="MFS_1"/>
    <property type="match status" value="1"/>
</dbReference>
<keyword evidence="6" id="KW-1185">Reference proteome</keyword>
<evidence type="ECO:0000313" key="6">
    <source>
        <dbReference type="Proteomes" id="UP000664132"/>
    </source>
</evidence>
<dbReference type="EMBL" id="JAFJYH010000112">
    <property type="protein sequence ID" value="KAG4419150.1"/>
    <property type="molecule type" value="Genomic_DNA"/>
</dbReference>
<feature type="transmembrane region" description="Helical" evidence="3">
    <location>
        <begin position="397"/>
        <end position="418"/>
    </location>
</feature>
<evidence type="ECO:0000313" key="5">
    <source>
        <dbReference type="EMBL" id="KAG4419150.1"/>
    </source>
</evidence>